<dbReference type="PANTHER" id="PTHR43245:SF51">
    <property type="entry name" value="SHORT CHAIN DEHYDROGENASE_REDUCTASE FAMILY 42E, MEMBER 2"/>
    <property type="match status" value="1"/>
</dbReference>
<evidence type="ECO:0000256" key="1">
    <source>
        <dbReference type="ARBA" id="ARBA00009219"/>
    </source>
</evidence>
<name>A0A8H3IYH2_9LECA</name>
<dbReference type="PANTHER" id="PTHR43245">
    <property type="entry name" value="BIFUNCTIONAL POLYMYXIN RESISTANCE PROTEIN ARNA"/>
    <property type="match status" value="1"/>
</dbReference>
<dbReference type="EMBL" id="CAJPDQ010000046">
    <property type="protein sequence ID" value="CAF9932604.1"/>
    <property type="molecule type" value="Genomic_DNA"/>
</dbReference>
<comment type="caution">
    <text evidence="5">The sequence shown here is derived from an EMBL/GenBank/DDBJ whole genome shotgun (WGS) entry which is preliminary data.</text>
</comment>
<feature type="transmembrane region" description="Helical" evidence="3">
    <location>
        <begin position="273"/>
        <end position="293"/>
    </location>
</feature>
<keyword evidence="3" id="KW-1133">Transmembrane helix</keyword>
<dbReference type="Proteomes" id="UP000664169">
    <property type="component" value="Unassembled WGS sequence"/>
</dbReference>
<dbReference type="GO" id="GO:0006694">
    <property type="term" value="P:steroid biosynthetic process"/>
    <property type="evidence" value="ECO:0007669"/>
    <property type="project" value="InterPro"/>
</dbReference>
<dbReference type="InterPro" id="IPR050177">
    <property type="entry name" value="Lipid_A_modif_metabolic_enz"/>
</dbReference>
<evidence type="ECO:0000313" key="6">
    <source>
        <dbReference type="Proteomes" id="UP000664169"/>
    </source>
</evidence>
<evidence type="ECO:0000313" key="5">
    <source>
        <dbReference type="EMBL" id="CAF9932604.1"/>
    </source>
</evidence>
<dbReference type="AlphaFoldDB" id="A0A8H3IYH2"/>
<comment type="similarity">
    <text evidence="1">Belongs to the 3-beta-HSD family.</text>
</comment>
<keyword evidence="2" id="KW-0560">Oxidoreductase</keyword>
<sequence length="354" mass="39530">MAAFVTGGCGFIGYHLVKALVQSKEYTSIHVISRDPSKNLVDGAVYHKGDFCSKATIQKLFERIGRVAVIFHVASPASTGNTRSLQSFLRPNVDGTMNLLECARAHGVEAFVFSSSVVVYQADKNNNLVNASETSPLITLDGPTDSYSKSKAEADRRVLAANGLGNLKTVSIRISSSYGERDMQQLGGILDNKTKWRSQIGDNKNIWDRVSAENACTLHVLAARAVLQNKLGIAGEAFNVTDDQPTPFWTFVRLVWKLAGVDVREEEVKTVPAAPMIIMAAILEWIYWIFTFGQRTPEQFRRRLFEYMSCNRTFSIEKAKERLGYVPVDNRIEGIRAGVEWYEKQHAGKTRKEK</sequence>
<feature type="domain" description="3-beta hydroxysteroid dehydrogenase/isomerase" evidence="4">
    <location>
        <begin position="5"/>
        <end position="265"/>
    </location>
</feature>
<gene>
    <name evidence="5" type="ORF">GOMPHAMPRED_006618</name>
</gene>
<evidence type="ECO:0000259" key="4">
    <source>
        <dbReference type="Pfam" id="PF01073"/>
    </source>
</evidence>
<dbReference type="OrthoDB" id="10058185at2759"/>
<dbReference type="InterPro" id="IPR002225">
    <property type="entry name" value="3Beta_OHSteriod_DH/Estase"/>
</dbReference>
<evidence type="ECO:0000256" key="3">
    <source>
        <dbReference type="SAM" id="Phobius"/>
    </source>
</evidence>
<dbReference type="InterPro" id="IPR036291">
    <property type="entry name" value="NAD(P)-bd_dom_sf"/>
</dbReference>
<reference evidence="5" key="1">
    <citation type="submission" date="2021-03" db="EMBL/GenBank/DDBJ databases">
        <authorList>
            <person name="Tagirdzhanova G."/>
        </authorList>
    </citation>
    <scope>NUCLEOTIDE SEQUENCE</scope>
</reference>
<keyword evidence="3" id="KW-0812">Transmembrane</keyword>
<dbReference type="Gene3D" id="3.40.50.720">
    <property type="entry name" value="NAD(P)-binding Rossmann-like Domain"/>
    <property type="match status" value="1"/>
</dbReference>
<organism evidence="5 6">
    <name type="scientific">Gomphillus americanus</name>
    <dbReference type="NCBI Taxonomy" id="1940652"/>
    <lineage>
        <taxon>Eukaryota</taxon>
        <taxon>Fungi</taxon>
        <taxon>Dikarya</taxon>
        <taxon>Ascomycota</taxon>
        <taxon>Pezizomycotina</taxon>
        <taxon>Lecanoromycetes</taxon>
        <taxon>OSLEUM clade</taxon>
        <taxon>Ostropomycetidae</taxon>
        <taxon>Ostropales</taxon>
        <taxon>Graphidaceae</taxon>
        <taxon>Gomphilloideae</taxon>
        <taxon>Gomphillus</taxon>
    </lineage>
</organism>
<evidence type="ECO:0000256" key="2">
    <source>
        <dbReference type="ARBA" id="ARBA00023002"/>
    </source>
</evidence>
<keyword evidence="3" id="KW-0472">Membrane</keyword>
<keyword evidence="6" id="KW-1185">Reference proteome</keyword>
<dbReference type="Pfam" id="PF01073">
    <property type="entry name" value="3Beta_HSD"/>
    <property type="match status" value="1"/>
</dbReference>
<protein>
    <recommendedName>
        <fullName evidence="4">3-beta hydroxysteroid dehydrogenase/isomerase domain-containing protein</fullName>
    </recommendedName>
</protein>
<proteinExistence type="inferred from homology"/>
<accession>A0A8H3IYH2</accession>
<dbReference type="GO" id="GO:0016616">
    <property type="term" value="F:oxidoreductase activity, acting on the CH-OH group of donors, NAD or NADP as acceptor"/>
    <property type="evidence" value="ECO:0007669"/>
    <property type="project" value="InterPro"/>
</dbReference>
<dbReference type="SUPFAM" id="SSF51735">
    <property type="entry name" value="NAD(P)-binding Rossmann-fold domains"/>
    <property type="match status" value="1"/>
</dbReference>